<dbReference type="EMBL" id="CACRXK020005375">
    <property type="protein sequence ID" value="CAB4005974.1"/>
    <property type="molecule type" value="Genomic_DNA"/>
</dbReference>
<dbReference type="AlphaFoldDB" id="A0A7D9ECS5"/>
<sequence length="112" mass="12581">MDSEESISKTLRDAGVTENTITTLKDEELFQERDLELASIDLLRGIGLKGGQILAIKTAFEFPTNLEKQPEPSKAKHYGAPAIQVSPERKKELAKPSFHVSPYVDKKKKDWI</sequence>
<evidence type="ECO:0000313" key="1">
    <source>
        <dbReference type="EMBL" id="CAB4005974.1"/>
    </source>
</evidence>
<comment type="caution">
    <text evidence="1">The sequence shown here is derived from an EMBL/GenBank/DDBJ whole genome shotgun (WGS) entry which is preliminary data.</text>
</comment>
<proteinExistence type="predicted"/>
<evidence type="ECO:0000313" key="2">
    <source>
        <dbReference type="Proteomes" id="UP001152795"/>
    </source>
</evidence>
<reference evidence="1" key="1">
    <citation type="submission" date="2020-04" db="EMBL/GenBank/DDBJ databases">
        <authorList>
            <person name="Alioto T."/>
            <person name="Alioto T."/>
            <person name="Gomez Garrido J."/>
        </authorList>
    </citation>
    <scope>NUCLEOTIDE SEQUENCE</scope>
    <source>
        <strain evidence="1">A484AB</strain>
    </source>
</reference>
<dbReference type="Proteomes" id="UP001152795">
    <property type="component" value="Unassembled WGS sequence"/>
</dbReference>
<protein>
    <submittedName>
        <fullName evidence="1">Uncharacterized protein</fullName>
    </submittedName>
</protein>
<organism evidence="1 2">
    <name type="scientific">Paramuricea clavata</name>
    <name type="common">Red gorgonian</name>
    <name type="synonym">Violescent sea-whip</name>
    <dbReference type="NCBI Taxonomy" id="317549"/>
    <lineage>
        <taxon>Eukaryota</taxon>
        <taxon>Metazoa</taxon>
        <taxon>Cnidaria</taxon>
        <taxon>Anthozoa</taxon>
        <taxon>Octocorallia</taxon>
        <taxon>Malacalcyonacea</taxon>
        <taxon>Plexauridae</taxon>
        <taxon>Paramuricea</taxon>
    </lineage>
</organism>
<accession>A0A7D9ECS5</accession>
<gene>
    <name evidence="1" type="ORF">PACLA_8A006416</name>
</gene>
<keyword evidence="2" id="KW-1185">Reference proteome</keyword>
<name>A0A7D9ECS5_PARCT</name>